<dbReference type="InterPro" id="IPR029526">
    <property type="entry name" value="PGBD"/>
</dbReference>
<proteinExistence type="predicted"/>
<evidence type="ECO:0000256" key="1">
    <source>
        <dbReference type="SAM" id="MobiDB-lite"/>
    </source>
</evidence>
<dbReference type="EMBL" id="BART01028851">
    <property type="protein sequence ID" value="GAG94074.1"/>
    <property type="molecule type" value="Genomic_DNA"/>
</dbReference>
<dbReference type="Pfam" id="PF13843">
    <property type="entry name" value="DDE_Tnp_1_7"/>
    <property type="match status" value="1"/>
</dbReference>
<evidence type="ECO:0000259" key="2">
    <source>
        <dbReference type="Pfam" id="PF13843"/>
    </source>
</evidence>
<dbReference type="PANTHER" id="PTHR46599">
    <property type="entry name" value="PIGGYBAC TRANSPOSABLE ELEMENT-DERIVED PROTEIN 4"/>
    <property type="match status" value="1"/>
</dbReference>
<feature type="region of interest" description="Disordered" evidence="1">
    <location>
        <begin position="183"/>
        <end position="218"/>
    </location>
</feature>
<feature type="non-terminal residue" evidence="3">
    <location>
        <position position="1"/>
    </location>
</feature>
<gene>
    <name evidence="3" type="ORF">S01H4_50769</name>
</gene>
<accession>X1BDS5</accession>
<sequence>PTYPLRKLWKKVVKNCRRKYHPRRQLALDEAMIRYKGHKSPAKKIFMPCKPIRNGFKVYALCDSLSGFMVNFVLHVTTTHKRTILDTAMLVAKPFIQLYHHIFTDRYYTSVNLAERLLQATTYLTGAIRTNARGLPSDLSPNPRRNPNRYTSIKNMKKTGASWNILREAKGSSHVRSLARLQRHQPAIVGPQSVAKQNDRRYPQAPAPEESHHDHRCPASSYIIQQLHGRR</sequence>
<evidence type="ECO:0000313" key="3">
    <source>
        <dbReference type="EMBL" id="GAG94074.1"/>
    </source>
</evidence>
<dbReference type="AlphaFoldDB" id="X1BDS5"/>
<organism evidence="3">
    <name type="scientific">marine sediment metagenome</name>
    <dbReference type="NCBI Taxonomy" id="412755"/>
    <lineage>
        <taxon>unclassified sequences</taxon>
        <taxon>metagenomes</taxon>
        <taxon>ecological metagenomes</taxon>
    </lineage>
</organism>
<feature type="domain" description="PiggyBac transposable element-derived protein" evidence="2">
    <location>
        <begin position="3"/>
        <end position="164"/>
    </location>
</feature>
<reference evidence="3" key="1">
    <citation type="journal article" date="2014" name="Front. Microbiol.">
        <title>High frequency of phylogenetically diverse reductive dehalogenase-homologous genes in deep subseafloor sedimentary metagenomes.</title>
        <authorList>
            <person name="Kawai M."/>
            <person name="Futagami T."/>
            <person name="Toyoda A."/>
            <person name="Takaki Y."/>
            <person name="Nishi S."/>
            <person name="Hori S."/>
            <person name="Arai W."/>
            <person name="Tsubouchi T."/>
            <person name="Morono Y."/>
            <person name="Uchiyama I."/>
            <person name="Ito T."/>
            <person name="Fujiyama A."/>
            <person name="Inagaki F."/>
            <person name="Takami H."/>
        </authorList>
    </citation>
    <scope>NUCLEOTIDE SEQUENCE</scope>
    <source>
        <strain evidence="3">Expedition CK06-06</strain>
    </source>
</reference>
<protein>
    <recommendedName>
        <fullName evidence="2">PiggyBac transposable element-derived protein domain-containing protein</fullName>
    </recommendedName>
</protein>
<dbReference type="PANTHER" id="PTHR46599:SF3">
    <property type="entry name" value="PIGGYBAC TRANSPOSABLE ELEMENT-DERIVED PROTEIN 4"/>
    <property type="match status" value="1"/>
</dbReference>
<comment type="caution">
    <text evidence="3">The sequence shown here is derived from an EMBL/GenBank/DDBJ whole genome shotgun (WGS) entry which is preliminary data.</text>
</comment>
<name>X1BDS5_9ZZZZ</name>